<evidence type="ECO:0000256" key="5">
    <source>
        <dbReference type="ARBA" id="ARBA00023049"/>
    </source>
</evidence>
<name>A0A1F4U173_UNCKA</name>
<keyword evidence="3" id="KW-0378">Hydrolase</keyword>
<dbReference type="Gene3D" id="3.40.140.10">
    <property type="entry name" value="Cytidine Deaminase, domain 2"/>
    <property type="match status" value="1"/>
</dbReference>
<gene>
    <name evidence="8" type="ORF">A3K42_01115</name>
</gene>
<evidence type="ECO:0000256" key="3">
    <source>
        <dbReference type="ARBA" id="ARBA00022801"/>
    </source>
</evidence>
<evidence type="ECO:0000256" key="6">
    <source>
        <dbReference type="RuleBase" id="RU003797"/>
    </source>
</evidence>
<evidence type="ECO:0000256" key="1">
    <source>
        <dbReference type="ARBA" id="ARBA00022670"/>
    </source>
</evidence>
<dbReference type="PROSITE" id="PS50249">
    <property type="entry name" value="MPN"/>
    <property type="match status" value="1"/>
</dbReference>
<dbReference type="Proteomes" id="UP000178270">
    <property type="component" value="Unassembled WGS sequence"/>
</dbReference>
<dbReference type="InterPro" id="IPR001405">
    <property type="entry name" value="UPF0758"/>
</dbReference>
<dbReference type="NCBIfam" id="NF000642">
    <property type="entry name" value="PRK00024.1"/>
    <property type="match status" value="1"/>
</dbReference>
<comment type="similarity">
    <text evidence="6">Belongs to the UPF0758 family.</text>
</comment>
<accession>A0A1F4U173</accession>
<keyword evidence="5" id="KW-0482">Metalloprotease</keyword>
<dbReference type="GO" id="GO:0008237">
    <property type="term" value="F:metallopeptidase activity"/>
    <property type="evidence" value="ECO:0007669"/>
    <property type="project" value="UniProtKB-KW"/>
</dbReference>
<dbReference type="Pfam" id="PF20582">
    <property type="entry name" value="UPF0758_N"/>
    <property type="match status" value="1"/>
</dbReference>
<sequence>MKTSLIKDLAKYEKPREKVIKNGLFTLTNEELLAILIRTGGKDKSAIDVAREILKDIGDLRNLVDTEIEELTKFKNIGKTKAVTIKAACELGLRITKNAVAETQKIKTPEDIYNVIKPQILGKKKEYLYVISLNTKGKIIDTTLLSTGTTNAALINPVDVYKTALIKRASSIILVHNHPSNDPTPSTEDIKVTEKLAKVSKELGIPLVDHIIACDSSFVSMKSLGILQTYKI</sequence>
<comment type="caution">
    <text evidence="8">The sequence shown here is derived from an EMBL/GenBank/DDBJ whole genome shotgun (WGS) entry which is preliminary data.</text>
</comment>
<dbReference type="GO" id="GO:0046872">
    <property type="term" value="F:metal ion binding"/>
    <property type="evidence" value="ECO:0007669"/>
    <property type="project" value="UniProtKB-KW"/>
</dbReference>
<dbReference type="PANTHER" id="PTHR30471:SF3">
    <property type="entry name" value="UPF0758 PROTEIN YEES-RELATED"/>
    <property type="match status" value="1"/>
</dbReference>
<protein>
    <recommendedName>
        <fullName evidence="7">MPN domain-containing protein</fullName>
    </recommendedName>
</protein>
<reference evidence="8 9" key="1">
    <citation type="journal article" date="2016" name="Nat. Commun.">
        <title>Thousands of microbial genomes shed light on interconnected biogeochemical processes in an aquifer system.</title>
        <authorList>
            <person name="Anantharaman K."/>
            <person name="Brown C.T."/>
            <person name="Hug L.A."/>
            <person name="Sharon I."/>
            <person name="Castelle C.J."/>
            <person name="Probst A.J."/>
            <person name="Thomas B.C."/>
            <person name="Singh A."/>
            <person name="Wilkins M.J."/>
            <person name="Karaoz U."/>
            <person name="Brodie E.L."/>
            <person name="Williams K.H."/>
            <person name="Hubbard S.S."/>
            <person name="Banfield J.F."/>
        </authorList>
    </citation>
    <scope>NUCLEOTIDE SEQUENCE [LARGE SCALE GENOMIC DNA]</scope>
</reference>
<dbReference type="InterPro" id="IPR025657">
    <property type="entry name" value="RadC_JAB"/>
</dbReference>
<dbReference type="NCBIfam" id="TIGR00608">
    <property type="entry name" value="radc"/>
    <property type="match status" value="1"/>
</dbReference>
<dbReference type="InterPro" id="IPR046778">
    <property type="entry name" value="UPF0758_N"/>
</dbReference>
<dbReference type="PANTHER" id="PTHR30471">
    <property type="entry name" value="DNA REPAIR PROTEIN RADC"/>
    <property type="match status" value="1"/>
</dbReference>
<evidence type="ECO:0000313" key="9">
    <source>
        <dbReference type="Proteomes" id="UP000178270"/>
    </source>
</evidence>
<dbReference type="AlphaFoldDB" id="A0A1F4U173"/>
<proteinExistence type="inferred from homology"/>
<keyword evidence="4" id="KW-0862">Zinc</keyword>
<evidence type="ECO:0000259" key="7">
    <source>
        <dbReference type="PROSITE" id="PS50249"/>
    </source>
</evidence>
<dbReference type="GO" id="GO:0006508">
    <property type="term" value="P:proteolysis"/>
    <property type="evidence" value="ECO:0007669"/>
    <property type="project" value="UniProtKB-KW"/>
</dbReference>
<dbReference type="SUPFAM" id="SSF47781">
    <property type="entry name" value="RuvA domain 2-like"/>
    <property type="match status" value="1"/>
</dbReference>
<dbReference type="CDD" id="cd08071">
    <property type="entry name" value="MPN_DUF2466"/>
    <property type="match status" value="1"/>
</dbReference>
<evidence type="ECO:0000256" key="4">
    <source>
        <dbReference type="ARBA" id="ARBA00022833"/>
    </source>
</evidence>
<keyword evidence="2" id="KW-0479">Metal-binding</keyword>
<dbReference type="InterPro" id="IPR010994">
    <property type="entry name" value="RuvA_2-like"/>
</dbReference>
<dbReference type="Pfam" id="PF04002">
    <property type="entry name" value="RadC"/>
    <property type="match status" value="1"/>
</dbReference>
<feature type="domain" description="MPN" evidence="7">
    <location>
        <begin position="105"/>
        <end position="227"/>
    </location>
</feature>
<keyword evidence="1" id="KW-0645">Protease</keyword>
<dbReference type="InterPro" id="IPR037518">
    <property type="entry name" value="MPN"/>
</dbReference>
<evidence type="ECO:0000313" key="8">
    <source>
        <dbReference type="EMBL" id="OGC38629.1"/>
    </source>
</evidence>
<organism evidence="8 9">
    <name type="scientific">candidate division WWE3 bacterium RBG_13_37_7</name>
    <dbReference type="NCBI Taxonomy" id="1802609"/>
    <lineage>
        <taxon>Bacteria</taxon>
        <taxon>Katanobacteria</taxon>
    </lineage>
</organism>
<evidence type="ECO:0000256" key="2">
    <source>
        <dbReference type="ARBA" id="ARBA00022723"/>
    </source>
</evidence>
<dbReference type="EMBL" id="MEUS01000023">
    <property type="protein sequence ID" value="OGC38629.1"/>
    <property type="molecule type" value="Genomic_DNA"/>
</dbReference>